<dbReference type="Proteomes" id="UP000234662">
    <property type="component" value="Unassembled WGS sequence"/>
</dbReference>
<accession>A0A2I1R0M0</accession>
<comment type="caution">
    <text evidence="1">The sequence shown here is derived from an EMBL/GenBank/DDBJ whole genome shotgun (WGS) entry which is preliminary data.</text>
</comment>
<proteinExistence type="predicted"/>
<dbReference type="EMBL" id="PKJC01000053">
    <property type="protein sequence ID" value="PKZ62680.1"/>
    <property type="molecule type" value="Genomic_DNA"/>
</dbReference>
<gene>
    <name evidence="1" type="ORF">CYJ73_25860</name>
</gene>
<evidence type="ECO:0000313" key="1">
    <source>
        <dbReference type="EMBL" id="PKZ62680.1"/>
    </source>
</evidence>
<organism evidence="1 2">
    <name type="scientific">Gordonia terrae</name>
    <dbReference type="NCBI Taxonomy" id="2055"/>
    <lineage>
        <taxon>Bacteria</taxon>
        <taxon>Bacillati</taxon>
        <taxon>Actinomycetota</taxon>
        <taxon>Actinomycetes</taxon>
        <taxon>Mycobacteriales</taxon>
        <taxon>Gordoniaceae</taxon>
        <taxon>Gordonia</taxon>
    </lineage>
</organism>
<name>A0A2I1R0M0_9ACTN</name>
<dbReference type="RefSeq" id="WP_101823280.1">
    <property type="nucleotide sequence ID" value="NZ_PKJC01000053.1"/>
</dbReference>
<evidence type="ECO:0000313" key="2">
    <source>
        <dbReference type="Proteomes" id="UP000234662"/>
    </source>
</evidence>
<dbReference type="AlphaFoldDB" id="A0A2I1R0M0"/>
<reference evidence="1 2" key="1">
    <citation type="submission" date="2017-12" db="EMBL/GenBank/DDBJ databases">
        <title>Phylogenetic diversity of female urinary microbiome.</title>
        <authorList>
            <person name="Thomas-White K."/>
            <person name="Wolfe A.J."/>
        </authorList>
    </citation>
    <scope>NUCLEOTIDE SEQUENCE [LARGE SCALE GENOMIC DNA]</scope>
    <source>
        <strain evidence="1 2">UMB0777</strain>
    </source>
</reference>
<protein>
    <submittedName>
        <fullName evidence="1">Uncharacterized protein</fullName>
    </submittedName>
</protein>
<sequence length="76" mass="8131">MTSATTIAYQLCNSCAVAVAYGDMSALDTEDTAEVLAFMADHGYLTQAEDIDPPGYWLCECCGIDQLGAGRTFTHD</sequence>